<evidence type="ECO:0000256" key="12">
    <source>
        <dbReference type="ARBA" id="ARBA00047973"/>
    </source>
</evidence>
<dbReference type="EC" id="4.1.1.112" evidence="6"/>
<comment type="catalytic activity">
    <reaction evidence="12">
        <text>oxaloacetate + H(+) = pyruvate + CO2</text>
        <dbReference type="Rhea" id="RHEA:15641"/>
        <dbReference type="ChEBI" id="CHEBI:15361"/>
        <dbReference type="ChEBI" id="CHEBI:15378"/>
        <dbReference type="ChEBI" id="CHEBI:16452"/>
        <dbReference type="ChEBI" id="CHEBI:16526"/>
        <dbReference type="EC" id="4.1.1.112"/>
    </reaction>
</comment>
<dbReference type="CDD" id="cd16841">
    <property type="entry name" value="RraA_family"/>
    <property type="match status" value="1"/>
</dbReference>
<evidence type="ECO:0000256" key="2">
    <source>
        <dbReference type="ARBA" id="ARBA00001968"/>
    </source>
</evidence>
<dbReference type="InterPro" id="IPR036704">
    <property type="entry name" value="RraA/RraA-like_sf"/>
</dbReference>
<comment type="similarity">
    <text evidence="3">Belongs to the class II aldolase/RraA-like family.</text>
</comment>
<dbReference type="Gene3D" id="3.50.30.40">
    <property type="entry name" value="Ribonuclease E inhibitor RraA/RraA-like"/>
    <property type="match status" value="1"/>
</dbReference>
<comment type="cofactor">
    <cofactor evidence="2">
        <name>a divalent metal cation</name>
        <dbReference type="ChEBI" id="CHEBI:60240"/>
    </cofactor>
</comment>
<evidence type="ECO:0000256" key="10">
    <source>
        <dbReference type="ARBA" id="ARBA00030169"/>
    </source>
</evidence>
<evidence type="ECO:0000256" key="4">
    <source>
        <dbReference type="ARBA" id="ARBA00011233"/>
    </source>
</evidence>
<evidence type="ECO:0000256" key="6">
    <source>
        <dbReference type="ARBA" id="ARBA00012947"/>
    </source>
</evidence>
<feature type="domain" description="6-phosphogluconate dehydrogenase NADP-binding" evidence="14">
    <location>
        <begin position="2"/>
        <end position="146"/>
    </location>
</feature>
<comment type="caution">
    <text evidence="16">The sequence shown here is derived from an EMBL/GenBank/DDBJ whole genome shotgun (WGS) entry which is preliminary data.</text>
</comment>
<evidence type="ECO:0000256" key="9">
    <source>
        <dbReference type="ARBA" id="ARBA00029596"/>
    </source>
</evidence>
<feature type="binding site" evidence="13">
    <location>
        <position position="362"/>
    </location>
    <ligand>
        <name>substrate</name>
    </ligand>
</feature>
<evidence type="ECO:0000256" key="1">
    <source>
        <dbReference type="ARBA" id="ARBA00001342"/>
    </source>
</evidence>
<dbReference type="GO" id="GO:0047443">
    <property type="term" value="F:4-hydroxy-4-methyl-2-oxoglutarate aldolase activity"/>
    <property type="evidence" value="ECO:0007669"/>
    <property type="project" value="UniProtKB-EC"/>
</dbReference>
<dbReference type="GO" id="GO:0050661">
    <property type="term" value="F:NADP binding"/>
    <property type="evidence" value="ECO:0007669"/>
    <property type="project" value="InterPro"/>
</dbReference>
<evidence type="ECO:0000256" key="8">
    <source>
        <dbReference type="ARBA" id="ARBA00025046"/>
    </source>
</evidence>
<dbReference type="Pfam" id="PF03446">
    <property type="entry name" value="NAD_binding_2"/>
    <property type="match status" value="1"/>
</dbReference>
<dbReference type="PANTHER" id="PTHR33254:SF4">
    <property type="entry name" value="4-HYDROXY-4-METHYL-2-OXOGLUTARATE ALDOLASE 3-RELATED"/>
    <property type="match status" value="1"/>
</dbReference>
<keyword evidence="17" id="KW-1185">Reference proteome</keyword>
<dbReference type="PANTHER" id="PTHR33254">
    <property type="entry name" value="4-HYDROXY-4-METHYL-2-OXOGLUTARATE ALDOLASE 3-RELATED"/>
    <property type="match status" value="1"/>
</dbReference>
<dbReference type="Pfam" id="PF09130">
    <property type="entry name" value="DUF1932"/>
    <property type="match status" value="1"/>
</dbReference>
<dbReference type="Gene3D" id="1.10.1040.10">
    <property type="entry name" value="N-(1-d-carboxylethyl)-l-norvaline Dehydrogenase, domain 2"/>
    <property type="match status" value="1"/>
</dbReference>
<feature type="binding site" evidence="13">
    <location>
        <begin position="340"/>
        <end position="343"/>
    </location>
    <ligand>
        <name>substrate</name>
    </ligand>
</feature>
<dbReference type="RefSeq" id="WP_270071966.1">
    <property type="nucleotide sequence ID" value="NZ_JAJAQC010000014.1"/>
</dbReference>
<evidence type="ECO:0000259" key="14">
    <source>
        <dbReference type="Pfam" id="PF03446"/>
    </source>
</evidence>
<dbReference type="AlphaFoldDB" id="A0A9X3NKI1"/>
<evidence type="ECO:0000256" key="7">
    <source>
        <dbReference type="ARBA" id="ARBA00016549"/>
    </source>
</evidence>
<comment type="subunit">
    <text evidence="4">Homotrimer.</text>
</comment>
<keyword evidence="13" id="KW-0479">Metal-binding</keyword>
<comment type="catalytic activity">
    <reaction evidence="1">
        <text>4-hydroxy-4-methyl-2-oxoglutarate = 2 pyruvate</text>
        <dbReference type="Rhea" id="RHEA:22748"/>
        <dbReference type="ChEBI" id="CHEBI:15361"/>
        <dbReference type="ChEBI" id="CHEBI:58276"/>
        <dbReference type="EC" id="4.1.3.17"/>
    </reaction>
</comment>
<keyword evidence="13" id="KW-0460">Magnesium</keyword>
<dbReference type="SUPFAM" id="SSF51735">
    <property type="entry name" value="NAD(P)-binding Rossmann-fold domains"/>
    <property type="match status" value="1"/>
</dbReference>
<dbReference type="GO" id="GO:0046872">
    <property type="term" value="F:metal ion binding"/>
    <property type="evidence" value="ECO:0007669"/>
    <property type="project" value="UniProtKB-KW"/>
</dbReference>
<name>A0A9X3NKI1_9ACTN</name>
<dbReference type="EMBL" id="JAJAQC010000014">
    <property type="protein sequence ID" value="MDA0564685.1"/>
    <property type="molecule type" value="Genomic_DNA"/>
</dbReference>
<dbReference type="InterPro" id="IPR005493">
    <property type="entry name" value="RraA/RraA-like"/>
</dbReference>
<protein>
    <recommendedName>
        <fullName evidence="7">Putative 4-hydroxy-4-methyl-2-oxoglutarate aldolase</fullName>
        <ecNumber evidence="6">4.1.1.112</ecNumber>
        <ecNumber evidence="5">4.1.3.17</ecNumber>
    </recommendedName>
    <alternativeName>
        <fullName evidence="11">Oxaloacetate decarboxylase</fullName>
    </alternativeName>
    <alternativeName>
        <fullName evidence="9">Regulator of ribonuclease activity homolog</fullName>
    </alternativeName>
    <alternativeName>
        <fullName evidence="10">RraA-like protein</fullName>
    </alternativeName>
</protein>
<dbReference type="SUPFAM" id="SSF48179">
    <property type="entry name" value="6-phosphogluconate dehydrogenase C-terminal domain-like"/>
    <property type="match status" value="1"/>
</dbReference>
<gene>
    <name evidence="16" type="ORF">LG943_10150</name>
</gene>
<dbReference type="Gene3D" id="3.40.50.720">
    <property type="entry name" value="NAD(P)-binding Rossmann-like Domain"/>
    <property type="match status" value="1"/>
</dbReference>
<evidence type="ECO:0000313" key="16">
    <source>
        <dbReference type="EMBL" id="MDA0564685.1"/>
    </source>
</evidence>
<feature type="binding site" evidence="13">
    <location>
        <position position="363"/>
    </location>
    <ligand>
        <name>Mg(2+)</name>
        <dbReference type="ChEBI" id="CHEBI:18420"/>
    </ligand>
</feature>
<dbReference type="SUPFAM" id="SSF89562">
    <property type="entry name" value="RraA-like"/>
    <property type="match status" value="1"/>
</dbReference>
<feature type="domain" description="Phosphogluconate dehydrogenase NAD-binding putative C-terminal" evidence="15">
    <location>
        <begin position="184"/>
        <end position="249"/>
    </location>
</feature>
<comment type="cofactor">
    <cofactor evidence="13">
        <name>Mg(2+)</name>
        <dbReference type="ChEBI" id="CHEBI:18420"/>
    </cofactor>
</comment>
<proteinExistence type="inferred from homology"/>
<dbReference type="InterPro" id="IPR008927">
    <property type="entry name" value="6-PGluconate_DH-like_C_sf"/>
</dbReference>
<evidence type="ECO:0000256" key="3">
    <source>
        <dbReference type="ARBA" id="ARBA00008621"/>
    </source>
</evidence>
<sequence length="453" mass="45715">MRIAVLGLGEAGTIYAAGFAAAGAAVAGFDPAQAPTPEGVDRVASAAEAVRGADLVISLVTAAHAVNAAAEAAPHLGPATLYADLNAASPRLKQEVAAALGEAAARYADVAVIGSVPKFGPRTALVVSGAAADEVAERFRALGAPVDAIGGAPGDASRRKILRTVFMKGLGAVITEAVDAGAAAGETEWVRAQIAAELAGGEQALDRLDRGTRKHALRRAHESEAAADLLASLGVAPLVTTGTADRHRAFTRAAPRDLTALLDSYAQVPTAAIGDARERLGVVHPRVRAMWPGARVAGRALTVLCRPGDNKGIHQALAAAGPGDVIVVDGGGDASRALIGELIAHRALNRGVRGMVIDGAVRDVGALREAGFPVWAVGSSPAGPYKSGPCRVGADVSVGGVVVHRGDIVVADSDGVVVVPAAEAERSLAGARAVLDDEAARYQAILAERADRP</sequence>
<dbReference type="InterPro" id="IPR036291">
    <property type="entry name" value="NAD(P)-bd_dom_sf"/>
</dbReference>
<evidence type="ECO:0000313" key="17">
    <source>
        <dbReference type="Proteomes" id="UP001140076"/>
    </source>
</evidence>
<reference evidence="16" key="1">
    <citation type="submission" date="2021-10" db="EMBL/GenBank/DDBJ databases">
        <title>Streptomonospora sp. nov., isolated from mangrove soil.</title>
        <authorList>
            <person name="Chen X."/>
            <person name="Ge X."/>
            <person name="Liu W."/>
        </authorList>
    </citation>
    <scope>NUCLEOTIDE SEQUENCE</scope>
    <source>
        <strain evidence="16">S1-112</strain>
    </source>
</reference>
<dbReference type="InterPro" id="IPR006115">
    <property type="entry name" value="6PGDH_NADP-bd"/>
</dbReference>
<dbReference type="InterPro" id="IPR013328">
    <property type="entry name" value="6PGD_dom2"/>
</dbReference>
<evidence type="ECO:0000259" key="15">
    <source>
        <dbReference type="Pfam" id="PF09130"/>
    </source>
</evidence>
<dbReference type="Proteomes" id="UP001140076">
    <property type="component" value="Unassembled WGS sequence"/>
</dbReference>
<dbReference type="Pfam" id="PF03737">
    <property type="entry name" value="RraA-like"/>
    <property type="match status" value="1"/>
</dbReference>
<dbReference type="EC" id="4.1.3.17" evidence="5"/>
<evidence type="ECO:0000256" key="11">
    <source>
        <dbReference type="ARBA" id="ARBA00032305"/>
    </source>
</evidence>
<evidence type="ECO:0000256" key="13">
    <source>
        <dbReference type="PIRSR" id="PIRSR605493-1"/>
    </source>
</evidence>
<evidence type="ECO:0000256" key="5">
    <source>
        <dbReference type="ARBA" id="ARBA00012213"/>
    </source>
</evidence>
<accession>A0A9X3NKI1</accession>
<organism evidence="16 17">
    <name type="scientific">Streptomonospora mangrovi</name>
    <dbReference type="NCBI Taxonomy" id="2883123"/>
    <lineage>
        <taxon>Bacteria</taxon>
        <taxon>Bacillati</taxon>
        <taxon>Actinomycetota</taxon>
        <taxon>Actinomycetes</taxon>
        <taxon>Streptosporangiales</taxon>
        <taxon>Nocardiopsidaceae</taxon>
        <taxon>Streptomonospora</taxon>
    </lineage>
</organism>
<dbReference type="InterPro" id="IPR015814">
    <property type="entry name" value="Pgluconate_DH_NAD-bd_C"/>
</dbReference>
<comment type="function">
    <text evidence="8">Catalyzes the aldol cleavage of 4-hydroxy-4-methyl-2-oxoglutarate (HMG) into 2 molecules of pyruvate. Also contains a secondary oxaloacetate (OAA) decarboxylase activity due to the common pyruvate enolate transition state formed following C-C bond cleavage in the retro-aldol and decarboxylation reactions.</text>
</comment>
<dbReference type="GO" id="GO:0008948">
    <property type="term" value="F:oxaloacetate decarboxylase activity"/>
    <property type="evidence" value="ECO:0007669"/>
    <property type="project" value="UniProtKB-EC"/>
</dbReference>